<feature type="compositionally biased region" description="Gly residues" evidence="6">
    <location>
        <begin position="310"/>
        <end position="326"/>
    </location>
</feature>
<dbReference type="InParanoid" id="A0A1V9XI93"/>
<evidence type="ECO:0000259" key="7">
    <source>
        <dbReference type="PROSITE" id="PS50001"/>
    </source>
</evidence>
<evidence type="ECO:0000256" key="3">
    <source>
        <dbReference type="ARBA" id="ARBA00057390"/>
    </source>
</evidence>
<keyword evidence="2 5" id="KW-0727">SH2 domain</keyword>
<feature type="compositionally biased region" description="Polar residues" evidence="6">
    <location>
        <begin position="216"/>
        <end position="233"/>
    </location>
</feature>
<dbReference type="SUPFAM" id="SSF55550">
    <property type="entry name" value="SH2 domain"/>
    <property type="match status" value="1"/>
</dbReference>
<dbReference type="PANTHER" id="PTHR15127:SF32">
    <property type="entry name" value="HEAVYWEIGHT, ISOFORM A"/>
    <property type="match status" value="1"/>
</dbReference>
<dbReference type="PROSITE" id="PS50001">
    <property type="entry name" value="SH2"/>
    <property type="match status" value="1"/>
</dbReference>
<protein>
    <recommendedName>
        <fullName evidence="4">SH2 domain-containing adapter protein D</fullName>
    </recommendedName>
</protein>
<dbReference type="PANTHER" id="PTHR15127">
    <property type="entry name" value="HEAVYWEIGHT, ISOFORM A"/>
    <property type="match status" value="1"/>
</dbReference>
<evidence type="ECO:0000256" key="2">
    <source>
        <dbReference type="ARBA" id="ARBA00022999"/>
    </source>
</evidence>
<evidence type="ECO:0000313" key="8">
    <source>
        <dbReference type="EMBL" id="OQR73270.1"/>
    </source>
</evidence>
<evidence type="ECO:0000256" key="6">
    <source>
        <dbReference type="SAM" id="MobiDB-lite"/>
    </source>
</evidence>
<dbReference type="GO" id="GO:0001784">
    <property type="term" value="F:phosphotyrosine residue binding"/>
    <property type="evidence" value="ECO:0007669"/>
    <property type="project" value="TreeGrafter"/>
</dbReference>
<dbReference type="InterPro" id="IPR036860">
    <property type="entry name" value="SH2_dom_sf"/>
</dbReference>
<dbReference type="EMBL" id="MNPL01010216">
    <property type="protein sequence ID" value="OQR73270.1"/>
    <property type="molecule type" value="Genomic_DNA"/>
</dbReference>
<keyword evidence="9" id="KW-1185">Reference proteome</keyword>
<dbReference type="CDD" id="cd09945">
    <property type="entry name" value="SH2_SHB_SHD_SHE_SHF_like"/>
    <property type="match status" value="1"/>
</dbReference>
<dbReference type="PRINTS" id="PR00401">
    <property type="entry name" value="SH2DOMAIN"/>
</dbReference>
<proteinExistence type="predicted"/>
<feature type="compositionally biased region" description="Polar residues" evidence="6">
    <location>
        <begin position="161"/>
        <end position="171"/>
    </location>
</feature>
<evidence type="ECO:0000256" key="4">
    <source>
        <dbReference type="ARBA" id="ARBA00074794"/>
    </source>
</evidence>
<dbReference type="InterPro" id="IPR000980">
    <property type="entry name" value="SH2"/>
</dbReference>
<feature type="non-terminal residue" evidence="8">
    <location>
        <position position="1"/>
    </location>
</feature>
<evidence type="ECO:0000256" key="5">
    <source>
        <dbReference type="PROSITE-ProRule" id="PRU00191"/>
    </source>
</evidence>
<organism evidence="8 9">
    <name type="scientific">Tropilaelaps mercedesae</name>
    <dbReference type="NCBI Taxonomy" id="418985"/>
    <lineage>
        <taxon>Eukaryota</taxon>
        <taxon>Metazoa</taxon>
        <taxon>Ecdysozoa</taxon>
        <taxon>Arthropoda</taxon>
        <taxon>Chelicerata</taxon>
        <taxon>Arachnida</taxon>
        <taxon>Acari</taxon>
        <taxon>Parasitiformes</taxon>
        <taxon>Mesostigmata</taxon>
        <taxon>Gamasina</taxon>
        <taxon>Dermanyssoidea</taxon>
        <taxon>Laelapidae</taxon>
        <taxon>Tropilaelaps</taxon>
    </lineage>
</organism>
<dbReference type="AlphaFoldDB" id="A0A1V9XI93"/>
<feature type="region of interest" description="Disordered" evidence="6">
    <location>
        <begin position="105"/>
        <end position="186"/>
    </location>
</feature>
<accession>A0A1V9XI93</accession>
<feature type="compositionally biased region" description="Low complexity" evidence="6">
    <location>
        <begin position="287"/>
        <end position="309"/>
    </location>
</feature>
<comment type="function">
    <text evidence="3">May function as an adapter protein.</text>
</comment>
<dbReference type="InterPro" id="IPR051846">
    <property type="entry name" value="SH2_domain_adapters"/>
</dbReference>
<dbReference type="Pfam" id="PF00017">
    <property type="entry name" value="SH2"/>
    <property type="match status" value="1"/>
</dbReference>
<gene>
    <name evidence="8" type="ORF">BIW11_09837</name>
</gene>
<sequence>AFTQQPARCNSESNLANIGRACGGASVHGDGGRVQHSQDDLQVTLCDEYQDPVDLIADLKNSRAHAGSDGCLEDMYSTPYASMNLASSAKFAAAAANARNGGELASGRGVAASAPPRPPHVRRANSTSASHGSGIGGRRTDLPPGIPHAQRKLHPCRGNGQDPSTHQQLTPPGSAHLARQQQPQSTAAIPPLQQFQGAGLTALAGPPVPAPRHPRQGTTYQNLPPVDPSNNKTPPRKSSRQPFPLPSCDAKENKTQQNPSCDNRPEEDYDSPWDLPKGGQPAPPSAPQRSAKACSSSVSSVSSASSVVSGLGGAAGVSGGGSGPSGGDSSPQMAPRVPAHRSASSISSGSSDHHRPGSKQSAERPHDLLSSNNSSDSGSPASRPSLPLNLNGSPKRSRCNMAFNFGCSVPLPQGEAVDPALGLARQGWYHGAISRVDAEGLLRNQKEGSYLVRISESSKQDYSLSIKSARGFMHMKIVHKPDGRFVLGQFSKPFESIPEMIHHYSLNKLPIKGAEHMSLLHPVIAQLL</sequence>
<feature type="region of interest" description="Disordered" evidence="6">
    <location>
        <begin position="201"/>
        <end position="393"/>
    </location>
</feature>
<dbReference type="Proteomes" id="UP000192247">
    <property type="component" value="Unassembled WGS sequence"/>
</dbReference>
<reference evidence="8 9" key="1">
    <citation type="journal article" date="2017" name="Gigascience">
        <title>Draft genome of the honey bee ectoparasitic mite, Tropilaelaps mercedesae, is shaped by the parasitic life history.</title>
        <authorList>
            <person name="Dong X."/>
            <person name="Armstrong S.D."/>
            <person name="Xia D."/>
            <person name="Makepeace B.L."/>
            <person name="Darby A.C."/>
            <person name="Kadowaki T."/>
        </authorList>
    </citation>
    <scope>NUCLEOTIDE SEQUENCE [LARGE SCALE GENOMIC DNA]</scope>
    <source>
        <strain evidence="8">Wuxi-XJTLU</strain>
    </source>
</reference>
<dbReference type="OrthoDB" id="5914531at2759"/>
<dbReference type="STRING" id="418985.A0A1V9XI93"/>
<dbReference type="SMART" id="SM00252">
    <property type="entry name" value="SH2"/>
    <property type="match status" value="1"/>
</dbReference>
<feature type="domain" description="SH2" evidence="7">
    <location>
        <begin position="428"/>
        <end position="523"/>
    </location>
</feature>
<dbReference type="Gene3D" id="3.30.505.10">
    <property type="entry name" value="SH2 domain"/>
    <property type="match status" value="1"/>
</dbReference>
<name>A0A1V9XI93_9ACAR</name>
<evidence type="ECO:0000313" key="9">
    <source>
        <dbReference type="Proteomes" id="UP000192247"/>
    </source>
</evidence>
<comment type="caution">
    <text evidence="8">The sequence shown here is derived from an EMBL/GenBank/DDBJ whole genome shotgun (WGS) entry which is preliminary data.</text>
</comment>
<keyword evidence="1" id="KW-0597">Phosphoprotein</keyword>
<feature type="compositionally biased region" description="Basic and acidic residues" evidence="6">
    <location>
        <begin position="351"/>
        <end position="367"/>
    </location>
</feature>
<dbReference type="FunFam" id="3.30.505.10:FF:000058">
    <property type="entry name" value="SH2 domain-containing adapter protein D"/>
    <property type="match status" value="1"/>
</dbReference>
<evidence type="ECO:0000256" key="1">
    <source>
        <dbReference type="ARBA" id="ARBA00022553"/>
    </source>
</evidence>
<feature type="compositionally biased region" description="Low complexity" evidence="6">
    <location>
        <begin position="368"/>
        <end position="385"/>
    </location>
</feature>